<dbReference type="AlphaFoldDB" id="A0A2A9CPI8"/>
<gene>
    <name evidence="2" type="ORF">ATK74_0847</name>
</gene>
<feature type="domain" description="Putative exodeoxyribonuclease 8 PDDEXK-like" evidence="1">
    <location>
        <begin position="45"/>
        <end position="274"/>
    </location>
</feature>
<dbReference type="Gene3D" id="3.90.320.10">
    <property type="match status" value="1"/>
</dbReference>
<protein>
    <submittedName>
        <fullName evidence="2">PDDEXK-like uncharacterized protein DUF3799</fullName>
    </submittedName>
</protein>
<evidence type="ECO:0000313" key="2">
    <source>
        <dbReference type="EMBL" id="PFG16313.1"/>
    </source>
</evidence>
<reference evidence="2 3" key="1">
    <citation type="submission" date="2017-10" db="EMBL/GenBank/DDBJ databases">
        <title>Sequencing the genomes of 1000 actinobacteria strains.</title>
        <authorList>
            <person name="Klenk H.-P."/>
        </authorList>
    </citation>
    <scope>NUCLEOTIDE SEQUENCE [LARGE SCALE GENOMIC DNA]</scope>
    <source>
        <strain evidence="2 3">DSM 15597</strain>
    </source>
</reference>
<dbReference type="Proteomes" id="UP000226079">
    <property type="component" value="Unassembled WGS sequence"/>
</dbReference>
<keyword evidence="3" id="KW-1185">Reference proteome</keyword>
<dbReference type="InterPro" id="IPR024432">
    <property type="entry name" value="Put_RecE_PDDEXK-like_dom"/>
</dbReference>
<name>A0A2A9CPI8_9ACTN</name>
<dbReference type="Pfam" id="PF12684">
    <property type="entry name" value="DUF3799"/>
    <property type="match status" value="1"/>
</dbReference>
<dbReference type="InterPro" id="IPR011604">
    <property type="entry name" value="PDDEXK-like_dom_sf"/>
</dbReference>
<sequence>MTDPTTIAPAGPPTINAPGFYSGIPDELYHTGWIDVDGNVIKTWSRSQLKDWRSAPTPAHFLDPEPPRTRTQERKFDLGSAAHLLVLGKGPLLLDIGRDDWRSPKVNQAAEEFEARGGLALRSRDYRMVQDMAAATRHHPTAAEILSDGHAEVSGYWCDPETHLWLRIRPDWLTGDEVDDYKTAESAAADEFGKAVANYGYDMQTAMYLDVAQALGHPARRFRYIVQEKTAPFRVCVYELDPDAVELGRWKYRTALAELAAALDADDFPGYPEETVTLSLPYWAFPRDWRTSQAVDGADPETSTTGDVFAFLDSINQ</sequence>
<evidence type="ECO:0000259" key="1">
    <source>
        <dbReference type="Pfam" id="PF12684"/>
    </source>
</evidence>
<accession>A0A2A9CPI8</accession>
<comment type="caution">
    <text evidence="2">The sequence shown here is derived from an EMBL/GenBank/DDBJ whole genome shotgun (WGS) entry which is preliminary data.</text>
</comment>
<dbReference type="RefSeq" id="WP_169923731.1">
    <property type="nucleotide sequence ID" value="NZ_PDJC01000001.1"/>
</dbReference>
<evidence type="ECO:0000313" key="3">
    <source>
        <dbReference type="Proteomes" id="UP000226079"/>
    </source>
</evidence>
<proteinExistence type="predicted"/>
<organism evidence="2 3">
    <name type="scientific">Propionicimonas paludicola</name>
    <dbReference type="NCBI Taxonomy" id="185243"/>
    <lineage>
        <taxon>Bacteria</taxon>
        <taxon>Bacillati</taxon>
        <taxon>Actinomycetota</taxon>
        <taxon>Actinomycetes</taxon>
        <taxon>Propionibacteriales</taxon>
        <taxon>Nocardioidaceae</taxon>
        <taxon>Propionicimonas</taxon>
    </lineage>
</organism>
<dbReference type="EMBL" id="PDJC01000001">
    <property type="protein sequence ID" value="PFG16313.1"/>
    <property type="molecule type" value="Genomic_DNA"/>
</dbReference>